<feature type="compositionally biased region" description="Basic and acidic residues" evidence="1">
    <location>
        <begin position="30"/>
        <end position="43"/>
    </location>
</feature>
<feature type="domain" description="HMA" evidence="2">
    <location>
        <begin position="194"/>
        <end position="260"/>
    </location>
</feature>
<dbReference type="InParanoid" id="A0A7J7CSQ7"/>
<name>A0A7J7CSQ7_TRIWF</name>
<dbReference type="Proteomes" id="UP000593562">
    <property type="component" value="Unassembled WGS sequence"/>
</dbReference>
<dbReference type="GO" id="GO:0046872">
    <property type="term" value="F:metal ion binding"/>
    <property type="evidence" value="ECO:0007669"/>
    <property type="project" value="InterPro"/>
</dbReference>
<dbReference type="CDD" id="cd00371">
    <property type="entry name" value="HMA"/>
    <property type="match status" value="1"/>
</dbReference>
<feature type="compositionally biased region" description="Low complexity" evidence="1">
    <location>
        <begin position="173"/>
        <end position="192"/>
    </location>
</feature>
<organism evidence="3 4">
    <name type="scientific">Tripterygium wilfordii</name>
    <name type="common">Thunder God vine</name>
    <dbReference type="NCBI Taxonomy" id="458696"/>
    <lineage>
        <taxon>Eukaryota</taxon>
        <taxon>Viridiplantae</taxon>
        <taxon>Streptophyta</taxon>
        <taxon>Embryophyta</taxon>
        <taxon>Tracheophyta</taxon>
        <taxon>Spermatophyta</taxon>
        <taxon>Magnoliopsida</taxon>
        <taxon>eudicotyledons</taxon>
        <taxon>Gunneridae</taxon>
        <taxon>Pentapetalae</taxon>
        <taxon>rosids</taxon>
        <taxon>fabids</taxon>
        <taxon>Celastrales</taxon>
        <taxon>Celastraceae</taxon>
        <taxon>Tripterygium</taxon>
    </lineage>
</organism>
<proteinExistence type="predicted"/>
<dbReference type="InterPro" id="IPR036163">
    <property type="entry name" value="HMA_dom_sf"/>
</dbReference>
<dbReference type="Pfam" id="PF00403">
    <property type="entry name" value="HMA"/>
    <property type="match status" value="1"/>
</dbReference>
<evidence type="ECO:0000256" key="1">
    <source>
        <dbReference type="SAM" id="MobiDB-lite"/>
    </source>
</evidence>
<evidence type="ECO:0000313" key="4">
    <source>
        <dbReference type="Proteomes" id="UP000593562"/>
    </source>
</evidence>
<dbReference type="SUPFAM" id="SSF55008">
    <property type="entry name" value="HMA, heavy metal-associated domain"/>
    <property type="match status" value="1"/>
</dbReference>
<gene>
    <name evidence="3" type="ORF">HS088_TW13G00020</name>
</gene>
<sequence>MLCTSQASTAICFSMDEASSSSSIQLGGRAIDRHNPIIRDQKRLTRRGGLPAAPSSSPSAQPPIDPKKNSTTRPKNNDRKGKKSSSSNKPKSTSDKSSSGSGSGSGKALEYHRLIAPPLRDSSRYLLSETAFFDGLSDFDPVLTMVPAEAEAEPNKITSVSTEALSNPNEQISSKPSSSQSDKSSPPSCSTSSDQVVVLRVSLHCRGCEGKVRKHLSRMKGVTSFNIDYAAKKVTIIGDISPVTALASVSKVKSAQFWTASAAQAQSCASKK</sequence>
<reference evidence="3 4" key="1">
    <citation type="journal article" date="2020" name="Nat. Commun.">
        <title>Genome of Tripterygium wilfordii and identification of cytochrome P450 involved in triptolide biosynthesis.</title>
        <authorList>
            <person name="Tu L."/>
            <person name="Su P."/>
            <person name="Zhang Z."/>
            <person name="Gao L."/>
            <person name="Wang J."/>
            <person name="Hu T."/>
            <person name="Zhou J."/>
            <person name="Zhang Y."/>
            <person name="Zhao Y."/>
            <person name="Liu Y."/>
            <person name="Song Y."/>
            <person name="Tong Y."/>
            <person name="Lu Y."/>
            <person name="Yang J."/>
            <person name="Xu C."/>
            <person name="Jia M."/>
            <person name="Peters R.J."/>
            <person name="Huang L."/>
            <person name="Gao W."/>
        </authorList>
    </citation>
    <scope>NUCLEOTIDE SEQUENCE [LARGE SCALE GENOMIC DNA]</scope>
    <source>
        <strain evidence="4">cv. XIE 37</strain>
        <tissue evidence="3">Leaf</tissue>
    </source>
</reference>
<dbReference type="InterPro" id="IPR044526">
    <property type="entry name" value="NAKR1-3"/>
</dbReference>
<comment type="caution">
    <text evidence="3">The sequence shown here is derived from an EMBL/GenBank/DDBJ whole genome shotgun (WGS) entry which is preliminary data.</text>
</comment>
<dbReference type="OrthoDB" id="689350at2759"/>
<dbReference type="InterPro" id="IPR006121">
    <property type="entry name" value="HMA_dom"/>
</dbReference>
<dbReference type="PROSITE" id="PS50846">
    <property type="entry name" value="HMA_2"/>
    <property type="match status" value="1"/>
</dbReference>
<keyword evidence="4" id="KW-1185">Reference proteome</keyword>
<dbReference type="Gene3D" id="3.30.70.100">
    <property type="match status" value="1"/>
</dbReference>
<dbReference type="FunCoup" id="A0A7J7CSQ7">
    <property type="interactions" value="28"/>
</dbReference>
<evidence type="ECO:0000259" key="2">
    <source>
        <dbReference type="PROSITE" id="PS50846"/>
    </source>
</evidence>
<feature type="compositionally biased region" description="Low complexity" evidence="1">
    <location>
        <begin position="84"/>
        <end position="100"/>
    </location>
</feature>
<feature type="region of interest" description="Disordered" evidence="1">
    <location>
        <begin position="152"/>
        <end position="192"/>
    </location>
</feature>
<dbReference type="PANTHER" id="PTHR46119:SF15">
    <property type="entry name" value="PROTEIN SODIUM POTASSIUM ROOT DEFECTIVE 2"/>
    <property type="match status" value="1"/>
</dbReference>
<dbReference type="AlphaFoldDB" id="A0A7J7CSQ7"/>
<evidence type="ECO:0000313" key="3">
    <source>
        <dbReference type="EMBL" id="KAF5737142.1"/>
    </source>
</evidence>
<protein>
    <submittedName>
        <fullName evidence="3">Putative chloroplast-targeted copper chaperone</fullName>
    </submittedName>
</protein>
<accession>A0A7J7CSQ7</accession>
<feature type="compositionally biased region" description="Polar residues" evidence="1">
    <location>
        <begin position="156"/>
        <end position="172"/>
    </location>
</feature>
<dbReference type="PANTHER" id="PTHR46119">
    <property type="entry name" value="OS08G0405700 PROTEIN"/>
    <property type="match status" value="1"/>
</dbReference>
<feature type="region of interest" description="Disordered" evidence="1">
    <location>
        <begin position="17"/>
        <end position="107"/>
    </location>
</feature>
<dbReference type="EMBL" id="JAAARO010000013">
    <property type="protein sequence ID" value="KAF5737142.1"/>
    <property type="molecule type" value="Genomic_DNA"/>
</dbReference>